<name>A0A7X6FT44_9HYPH</name>
<evidence type="ECO:0000313" key="2">
    <source>
        <dbReference type="Proteomes" id="UP000558475"/>
    </source>
</evidence>
<proteinExistence type="predicted"/>
<evidence type="ECO:0000313" key="1">
    <source>
        <dbReference type="EMBL" id="NKW11450.1"/>
    </source>
</evidence>
<dbReference type="AlphaFoldDB" id="A0A7X6FT44"/>
<gene>
    <name evidence="1" type="ORF">HGG76_28190</name>
</gene>
<accession>A0A7X6FT44</accession>
<reference evidence="1 2" key="1">
    <citation type="submission" date="2020-04" db="EMBL/GenBank/DDBJ databases">
        <title>Whole genome sequencing of clinical and environmental type strains of Ochrobactrum.</title>
        <authorList>
            <person name="Dharne M."/>
        </authorList>
    </citation>
    <scope>NUCLEOTIDE SEQUENCE [LARGE SCALE GENOMIC DNA]</scope>
    <source>
        <strain evidence="1 2">DSM 13340</strain>
    </source>
</reference>
<sequence>MLSIAIPVSYNEVSAYEVHLHRLCHGRPCRLHDRPKSPYDLTAVCLTDEGKPVSKGMTYKGKTCGQSDMPIADGKPTPLVWR</sequence>
<organism evidence="1 2">
    <name type="scientific">Brucella tritici</name>
    <dbReference type="NCBI Taxonomy" id="94626"/>
    <lineage>
        <taxon>Bacteria</taxon>
        <taxon>Pseudomonadati</taxon>
        <taxon>Pseudomonadota</taxon>
        <taxon>Alphaproteobacteria</taxon>
        <taxon>Hyphomicrobiales</taxon>
        <taxon>Brucellaceae</taxon>
        <taxon>Brucella/Ochrobactrum group</taxon>
        <taxon>Brucella</taxon>
    </lineage>
</organism>
<dbReference type="EMBL" id="JAAXZB010000006">
    <property type="protein sequence ID" value="NKW11450.1"/>
    <property type="molecule type" value="Genomic_DNA"/>
</dbReference>
<dbReference type="Proteomes" id="UP000558475">
    <property type="component" value="Unassembled WGS sequence"/>
</dbReference>
<comment type="caution">
    <text evidence="1">The sequence shown here is derived from an EMBL/GenBank/DDBJ whole genome shotgun (WGS) entry which is preliminary data.</text>
</comment>
<protein>
    <submittedName>
        <fullName evidence="1">Uncharacterized protein</fullName>
    </submittedName>
</protein>